<gene>
    <name evidence="1" type="ORF">Prum_048510</name>
</gene>
<dbReference type="AlphaFoldDB" id="A0A6V8L9H0"/>
<dbReference type="Gene3D" id="2.60.20.10">
    <property type="entry name" value="Crystallins"/>
    <property type="match status" value="1"/>
</dbReference>
<comment type="caution">
    <text evidence="1">The sequence shown here is derived from an EMBL/GenBank/DDBJ whole genome shotgun (WGS) entry which is preliminary data.</text>
</comment>
<keyword evidence="2" id="KW-1185">Reference proteome</keyword>
<dbReference type="Proteomes" id="UP000482960">
    <property type="component" value="Unassembled WGS sequence"/>
</dbReference>
<proteinExistence type="predicted"/>
<reference evidence="1 2" key="2">
    <citation type="submission" date="2020-03" db="EMBL/GenBank/DDBJ databases">
        <authorList>
            <person name="Ichikawa N."/>
            <person name="Kimura A."/>
            <person name="Kitahashi Y."/>
            <person name="Uohara A."/>
        </authorList>
    </citation>
    <scope>NUCLEOTIDE SEQUENCE [LARGE SCALE GENOMIC DNA]</scope>
    <source>
        <strain evidence="1 2">NBRC 108638</strain>
    </source>
</reference>
<sequence>MAPLELHRGALRRLRQRGQLLGHYFINSTAGLNDNASSIANYDSGYSLRTYYHSNYTYPYISVLPYGQASGGTSYAYYSLGSFNDELSSHLWF</sequence>
<dbReference type="RefSeq" id="WP_173078358.1">
    <property type="nucleotide sequence ID" value="NZ_BLPG01000001.1"/>
</dbReference>
<protein>
    <submittedName>
        <fullName evidence="1">Uncharacterized protein</fullName>
    </submittedName>
</protein>
<evidence type="ECO:0000313" key="2">
    <source>
        <dbReference type="Proteomes" id="UP000482960"/>
    </source>
</evidence>
<evidence type="ECO:0000313" key="1">
    <source>
        <dbReference type="EMBL" id="GFJ91209.1"/>
    </source>
</evidence>
<organism evidence="1 2">
    <name type="scientific">Phytohabitans rumicis</name>
    <dbReference type="NCBI Taxonomy" id="1076125"/>
    <lineage>
        <taxon>Bacteria</taxon>
        <taxon>Bacillati</taxon>
        <taxon>Actinomycetota</taxon>
        <taxon>Actinomycetes</taxon>
        <taxon>Micromonosporales</taxon>
        <taxon>Micromonosporaceae</taxon>
    </lineage>
</organism>
<reference evidence="1 2" key="1">
    <citation type="submission" date="2020-03" db="EMBL/GenBank/DDBJ databases">
        <title>Whole genome shotgun sequence of Phytohabitans rumicis NBRC 108638.</title>
        <authorList>
            <person name="Komaki H."/>
            <person name="Tamura T."/>
        </authorList>
    </citation>
    <scope>NUCLEOTIDE SEQUENCE [LARGE SCALE GENOMIC DNA]</scope>
    <source>
        <strain evidence="1 2">NBRC 108638</strain>
    </source>
</reference>
<accession>A0A6V8L9H0</accession>
<dbReference type="EMBL" id="BLPG01000001">
    <property type="protein sequence ID" value="GFJ91209.1"/>
    <property type="molecule type" value="Genomic_DNA"/>
</dbReference>
<name>A0A6V8L9H0_9ACTN</name>